<dbReference type="AlphaFoldDB" id="A0A545T4V0"/>
<organism evidence="1 2">
    <name type="scientific">Aliikangiella marina</name>
    <dbReference type="NCBI Taxonomy" id="1712262"/>
    <lineage>
        <taxon>Bacteria</taxon>
        <taxon>Pseudomonadati</taxon>
        <taxon>Pseudomonadota</taxon>
        <taxon>Gammaproteobacteria</taxon>
        <taxon>Oceanospirillales</taxon>
        <taxon>Pleioneaceae</taxon>
        <taxon>Aliikangiella</taxon>
    </lineage>
</organism>
<reference evidence="1 2" key="1">
    <citation type="submission" date="2019-06" db="EMBL/GenBank/DDBJ databases">
        <title>Draft genome of Aliikangiella marina GYP-15.</title>
        <authorList>
            <person name="Wang G."/>
        </authorList>
    </citation>
    <scope>NUCLEOTIDE SEQUENCE [LARGE SCALE GENOMIC DNA]</scope>
    <source>
        <strain evidence="1 2">GYP-15</strain>
    </source>
</reference>
<protein>
    <submittedName>
        <fullName evidence="1">Uncharacterized protein</fullName>
    </submittedName>
</protein>
<accession>A0A545T4V0</accession>
<gene>
    <name evidence="1" type="ORF">FLL45_18620</name>
</gene>
<dbReference type="Proteomes" id="UP000317839">
    <property type="component" value="Unassembled WGS sequence"/>
</dbReference>
<evidence type="ECO:0000313" key="2">
    <source>
        <dbReference type="Proteomes" id="UP000317839"/>
    </source>
</evidence>
<keyword evidence="2" id="KW-1185">Reference proteome</keyword>
<dbReference type="RefSeq" id="WP_142943563.1">
    <property type="nucleotide sequence ID" value="NZ_VIKR01000005.1"/>
</dbReference>
<comment type="caution">
    <text evidence="1">The sequence shown here is derived from an EMBL/GenBank/DDBJ whole genome shotgun (WGS) entry which is preliminary data.</text>
</comment>
<name>A0A545T4V0_9GAMM</name>
<dbReference type="EMBL" id="VIKR01000005">
    <property type="protein sequence ID" value="TQV72233.1"/>
    <property type="molecule type" value="Genomic_DNA"/>
</dbReference>
<evidence type="ECO:0000313" key="1">
    <source>
        <dbReference type="EMBL" id="TQV72233.1"/>
    </source>
</evidence>
<proteinExistence type="predicted"/>
<sequence>MSRNQVNLHLVPGDEKEVEIHVTVEQEEDIAAYMFSSNQAHFAEVFIRWLRERVDQPVSDFDFNLAGTDPVNTRLKEELAKSGANVKLAG</sequence>